<evidence type="ECO:0000313" key="7">
    <source>
        <dbReference type="Proteomes" id="UP000241229"/>
    </source>
</evidence>
<name>A0A2P7SRM8_9HYPH</name>
<evidence type="ECO:0000256" key="4">
    <source>
        <dbReference type="ARBA" id="ARBA00022840"/>
    </source>
</evidence>
<keyword evidence="3" id="KW-0547">Nucleotide-binding</keyword>
<dbReference type="RefSeq" id="WP_106770469.1">
    <property type="nucleotide sequence ID" value="NZ_PXYK01000002.1"/>
</dbReference>
<protein>
    <submittedName>
        <fullName evidence="6">ABC transporter ATP-binding protein</fullName>
    </submittedName>
</protein>
<feature type="domain" description="ABC transporter" evidence="5">
    <location>
        <begin position="38"/>
        <end position="269"/>
    </location>
</feature>
<dbReference type="PROSITE" id="PS50893">
    <property type="entry name" value="ABC_TRANSPORTER_2"/>
    <property type="match status" value="1"/>
</dbReference>
<evidence type="ECO:0000259" key="5">
    <source>
        <dbReference type="PROSITE" id="PS50893"/>
    </source>
</evidence>
<dbReference type="PANTHER" id="PTHR42788">
    <property type="entry name" value="TAURINE IMPORT ATP-BINDING PROTEIN-RELATED"/>
    <property type="match status" value="1"/>
</dbReference>
<gene>
    <name evidence="6" type="ORF">C7I84_01925</name>
</gene>
<keyword evidence="2" id="KW-0813">Transport</keyword>
<evidence type="ECO:0000256" key="1">
    <source>
        <dbReference type="ARBA" id="ARBA00005417"/>
    </source>
</evidence>
<dbReference type="PANTHER" id="PTHR42788:SF13">
    <property type="entry name" value="ALIPHATIC SULFONATES IMPORT ATP-BINDING PROTEIN SSUB"/>
    <property type="match status" value="1"/>
</dbReference>
<dbReference type="InterPro" id="IPR017871">
    <property type="entry name" value="ABC_transporter-like_CS"/>
</dbReference>
<dbReference type="InterPro" id="IPR003593">
    <property type="entry name" value="AAA+_ATPase"/>
</dbReference>
<dbReference type="EMBL" id="PXYK01000002">
    <property type="protein sequence ID" value="PSJ65129.1"/>
    <property type="molecule type" value="Genomic_DNA"/>
</dbReference>
<accession>A0A2P7SRM8</accession>
<dbReference type="GO" id="GO:0016887">
    <property type="term" value="F:ATP hydrolysis activity"/>
    <property type="evidence" value="ECO:0007669"/>
    <property type="project" value="InterPro"/>
</dbReference>
<evidence type="ECO:0000313" key="6">
    <source>
        <dbReference type="EMBL" id="PSJ65129.1"/>
    </source>
</evidence>
<organism evidence="6 7">
    <name type="scientific">Kumtagia ephedrae</name>
    <dbReference type="NCBI Taxonomy" id="2116701"/>
    <lineage>
        <taxon>Bacteria</taxon>
        <taxon>Pseudomonadati</taxon>
        <taxon>Pseudomonadota</taxon>
        <taxon>Alphaproteobacteria</taxon>
        <taxon>Hyphomicrobiales</taxon>
        <taxon>Phyllobacteriaceae</taxon>
        <taxon>Kumtagia</taxon>
    </lineage>
</organism>
<dbReference type="Proteomes" id="UP000241229">
    <property type="component" value="Unassembled WGS sequence"/>
</dbReference>
<dbReference type="InterPro" id="IPR050166">
    <property type="entry name" value="ABC_transporter_ATP-bind"/>
</dbReference>
<comment type="similarity">
    <text evidence="1">Belongs to the ABC transporter superfamily.</text>
</comment>
<dbReference type="SUPFAM" id="SSF52540">
    <property type="entry name" value="P-loop containing nucleoside triphosphate hydrolases"/>
    <property type="match status" value="1"/>
</dbReference>
<keyword evidence="7" id="KW-1185">Reference proteome</keyword>
<dbReference type="Gene3D" id="3.40.50.300">
    <property type="entry name" value="P-loop containing nucleotide triphosphate hydrolases"/>
    <property type="match status" value="1"/>
</dbReference>
<dbReference type="InterPro" id="IPR003439">
    <property type="entry name" value="ABC_transporter-like_ATP-bd"/>
</dbReference>
<comment type="caution">
    <text evidence="6">The sequence shown here is derived from an EMBL/GenBank/DDBJ whole genome shotgun (WGS) entry which is preliminary data.</text>
</comment>
<evidence type="ECO:0000256" key="3">
    <source>
        <dbReference type="ARBA" id="ARBA00022741"/>
    </source>
</evidence>
<evidence type="ECO:0000256" key="2">
    <source>
        <dbReference type="ARBA" id="ARBA00022448"/>
    </source>
</evidence>
<reference evidence="6 7" key="1">
    <citation type="submission" date="2018-03" db="EMBL/GenBank/DDBJ databases">
        <title>The draft genome of Mesorhizobium sp. 6GN-30.</title>
        <authorList>
            <person name="Liu L."/>
            <person name="Li L."/>
            <person name="Wang T."/>
            <person name="Zhang X."/>
            <person name="Liang L."/>
        </authorList>
    </citation>
    <scope>NUCLEOTIDE SEQUENCE [LARGE SCALE GENOMIC DNA]</scope>
    <source>
        <strain evidence="6 7">6GN30</strain>
    </source>
</reference>
<dbReference type="InterPro" id="IPR027417">
    <property type="entry name" value="P-loop_NTPase"/>
</dbReference>
<dbReference type="Pfam" id="PF00005">
    <property type="entry name" value="ABC_tran"/>
    <property type="match status" value="1"/>
</dbReference>
<proteinExistence type="inferred from homology"/>
<dbReference type="OrthoDB" id="9807242at2"/>
<keyword evidence="4 6" id="KW-0067">ATP-binding</keyword>
<dbReference type="AlphaFoldDB" id="A0A2P7SRM8"/>
<sequence length="289" mass="31052">MSVPAGAPGPAATRAAASAVADIPANEAVAGRGGEPALLLRGATKRYPVVSGALTAFEDISVAVERGEFVAVVGPSGCGKSSLLRVVAGLAGLSDGTCAVGGEPMSGPRRDVGIVFQSPLLFPWRTVIENVMLPVDVQKLDRARYLEVARQLLGLVGLSDFERAYPRELSGGMQQRVGIARALVNDPTILLMDEPFGALDAMTREHMNVELQRLWLERRNTILFITHSIPEAVFLADRVMVMTPRPGRVAEICDIDLPRPRPLDIMTDPAFGEYVRHIRSYFGAHGGMD</sequence>
<dbReference type="GO" id="GO:0005524">
    <property type="term" value="F:ATP binding"/>
    <property type="evidence" value="ECO:0007669"/>
    <property type="project" value="UniProtKB-KW"/>
</dbReference>
<dbReference type="SMART" id="SM00382">
    <property type="entry name" value="AAA"/>
    <property type="match status" value="1"/>
</dbReference>
<dbReference type="CDD" id="cd03293">
    <property type="entry name" value="ABC_NrtD_SsuB_transporters"/>
    <property type="match status" value="1"/>
</dbReference>
<dbReference type="PROSITE" id="PS00211">
    <property type="entry name" value="ABC_TRANSPORTER_1"/>
    <property type="match status" value="1"/>
</dbReference>